<protein>
    <submittedName>
        <fullName evidence="5">Acyl-CoA synthetase, putative</fullName>
    </submittedName>
</protein>
<feature type="region of interest" description="Disordered" evidence="3">
    <location>
        <begin position="33"/>
        <end position="68"/>
    </location>
</feature>
<evidence type="ECO:0000313" key="6">
    <source>
        <dbReference type="Proteomes" id="UP000241890"/>
    </source>
</evidence>
<evidence type="ECO:0000256" key="2">
    <source>
        <dbReference type="ARBA" id="ARBA00022598"/>
    </source>
</evidence>
<keyword evidence="2" id="KW-0436">Ligase</keyword>
<dbReference type="AlphaFoldDB" id="A0A2R5H162"/>
<dbReference type="InParanoid" id="A0A2R5H162"/>
<comment type="caution">
    <text evidence="5">The sequence shown here is derived from an EMBL/GenBank/DDBJ whole genome shotgun (WGS) entry which is preliminary data.</text>
</comment>
<comment type="similarity">
    <text evidence="1">Belongs to the ATP-dependent AMP-binding enzyme family.</text>
</comment>
<evidence type="ECO:0000256" key="3">
    <source>
        <dbReference type="SAM" id="MobiDB-lite"/>
    </source>
</evidence>
<evidence type="ECO:0000259" key="4">
    <source>
        <dbReference type="Pfam" id="PF00501"/>
    </source>
</evidence>
<dbReference type="Gene3D" id="3.40.50.12780">
    <property type="entry name" value="N-terminal domain of ligase-like"/>
    <property type="match status" value="1"/>
</dbReference>
<evidence type="ECO:0000256" key="1">
    <source>
        <dbReference type="ARBA" id="ARBA00006432"/>
    </source>
</evidence>
<dbReference type="GO" id="GO:0031956">
    <property type="term" value="F:medium-chain fatty acid-CoA ligase activity"/>
    <property type="evidence" value="ECO:0007669"/>
    <property type="project" value="TreeGrafter"/>
</dbReference>
<dbReference type="InterPro" id="IPR000873">
    <property type="entry name" value="AMP-dep_synth/lig_dom"/>
</dbReference>
<dbReference type="PANTHER" id="PTHR43201">
    <property type="entry name" value="ACYL-COA SYNTHETASE"/>
    <property type="match status" value="1"/>
</dbReference>
<dbReference type="PANTHER" id="PTHR43201:SF5">
    <property type="entry name" value="MEDIUM-CHAIN ACYL-COA LIGASE ACSF2, MITOCHONDRIAL"/>
    <property type="match status" value="1"/>
</dbReference>
<dbReference type="InterPro" id="IPR042099">
    <property type="entry name" value="ANL_N_sf"/>
</dbReference>
<feature type="compositionally biased region" description="Basic and acidic residues" evidence="3">
    <location>
        <begin position="33"/>
        <end position="42"/>
    </location>
</feature>
<reference evidence="5 6" key="1">
    <citation type="submission" date="2017-12" db="EMBL/GenBank/DDBJ databases">
        <title>Sequencing, de novo assembly and annotation of complete genome of a new Thraustochytrid species, strain FCC1311.</title>
        <authorList>
            <person name="Sedici K."/>
            <person name="Godart F."/>
            <person name="Aiese Cigliano R."/>
            <person name="Sanseverino W."/>
            <person name="Barakat M."/>
            <person name="Ortet P."/>
            <person name="Marechal E."/>
            <person name="Cagnac O."/>
            <person name="Amato A."/>
        </authorList>
    </citation>
    <scope>NUCLEOTIDE SEQUENCE [LARGE SCALE GENOMIC DNA]</scope>
</reference>
<dbReference type="Pfam" id="PF00501">
    <property type="entry name" value="AMP-binding"/>
    <property type="match status" value="1"/>
</dbReference>
<dbReference type="OrthoDB" id="10253869at2759"/>
<dbReference type="EMBL" id="BEYU01000219">
    <property type="protein sequence ID" value="GBG34813.1"/>
    <property type="molecule type" value="Genomic_DNA"/>
</dbReference>
<organism evidence="5 6">
    <name type="scientific">Hondaea fermentalgiana</name>
    <dbReference type="NCBI Taxonomy" id="2315210"/>
    <lineage>
        <taxon>Eukaryota</taxon>
        <taxon>Sar</taxon>
        <taxon>Stramenopiles</taxon>
        <taxon>Bigyra</taxon>
        <taxon>Labyrinthulomycetes</taxon>
        <taxon>Thraustochytrida</taxon>
        <taxon>Thraustochytriidae</taxon>
        <taxon>Hondaea</taxon>
    </lineage>
</organism>
<proteinExistence type="inferred from homology"/>
<keyword evidence="6" id="KW-1185">Reference proteome</keyword>
<accession>A0A2R5H162</accession>
<dbReference type="GO" id="GO:0006631">
    <property type="term" value="P:fatty acid metabolic process"/>
    <property type="evidence" value="ECO:0007669"/>
    <property type="project" value="TreeGrafter"/>
</dbReference>
<feature type="compositionally biased region" description="Polar residues" evidence="3">
    <location>
        <begin position="56"/>
        <end position="67"/>
    </location>
</feature>
<dbReference type="Proteomes" id="UP000241890">
    <property type="component" value="Unassembled WGS sequence"/>
</dbReference>
<feature type="compositionally biased region" description="Low complexity" evidence="3">
    <location>
        <begin position="43"/>
        <end position="55"/>
    </location>
</feature>
<name>A0A2R5H162_9STRA</name>
<sequence length="486" mass="52825">MAGEARLTFAQTAGLVAAAALLVLATQFGDPTELRNARERPPARAARLRSASSARTQTNSDKTTASKPQYAPLSLNMTLASAARSHPNRIAVIHSDGSSSTYAQLTHRAACVATALSRNLKLETGSRVAVLALNAPNLLEVFWACPHAGLLLIPVNARLAPPEIINVLNRCEPIALFVDDAFAAAIPRLLDQVSSLKHIIYVGHARNEPAPDGALHYETQLIDSISQPMDPVTVLRDDCLGIFFSAKDTTRHHHHQKQQQQAVMLSHENILASAFCALRELAITPDSRYAHIVPMSHISDFVNTVAITMVGAANVFVPKFSPHKVVNVLREQNVTQTFVFPSMLEAILDAAEDNTLPDLCSILCGAAPVSEDLLRRVTRLLGDQVRCVHGLFMTEVTFLMTVRQAHDPLNTVGKSVPHLEIRIVDDNDSEVPHGTMGHLQARGASVMLGYLDNQSENNESMLSCHGWFTTGVKALIDPEGFVLLQE</sequence>
<dbReference type="SUPFAM" id="SSF56801">
    <property type="entry name" value="Acetyl-CoA synthetase-like"/>
    <property type="match status" value="1"/>
</dbReference>
<gene>
    <name evidence="5" type="ORF">FCC1311_110352</name>
</gene>
<evidence type="ECO:0000313" key="5">
    <source>
        <dbReference type="EMBL" id="GBG34813.1"/>
    </source>
</evidence>
<feature type="domain" description="AMP-dependent synthetase/ligase" evidence="4">
    <location>
        <begin position="81"/>
        <end position="451"/>
    </location>
</feature>